<evidence type="ECO:0000313" key="2">
    <source>
        <dbReference type="EMBL" id="CAF4213480.1"/>
    </source>
</evidence>
<dbReference type="PANTHER" id="PTHR21301">
    <property type="entry name" value="REVERSE TRANSCRIPTASE"/>
    <property type="match status" value="1"/>
</dbReference>
<dbReference type="EMBL" id="CAJNOQ010014703">
    <property type="protein sequence ID" value="CAF1346857.1"/>
    <property type="molecule type" value="Genomic_DNA"/>
</dbReference>
<accession>A0A815H505</accession>
<dbReference type="AlphaFoldDB" id="A0A815H505"/>
<evidence type="ECO:0000313" key="3">
    <source>
        <dbReference type="Proteomes" id="UP000663829"/>
    </source>
</evidence>
<dbReference type="OrthoDB" id="5974038at2759"/>
<dbReference type="Proteomes" id="UP000663829">
    <property type="component" value="Unassembled WGS sequence"/>
</dbReference>
<name>A0A815H505_9BILA</name>
<gene>
    <name evidence="1" type="ORF">GPM918_LOCUS30709</name>
    <name evidence="2" type="ORF">SRO942_LOCUS31333</name>
</gene>
<comment type="caution">
    <text evidence="1">The sequence shown here is derived from an EMBL/GenBank/DDBJ whole genome shotgun (WGS) entry which is preliminary data.</text>
</comment>
<sequence length="243" mass="27996">LLRWYEVKKVHEGAKSDLSCAFSCDLSKAILRGCLSCNFTVPVHNVQWIAIRMEAIKTLTNDKRLIIAKVDKGNSIVVLNREDYIQKGMVILDDRWSFKLLNENPTDEREKKFIKFLLKLKKKNAIDKNEYKRMRPDAGSRTPEAYFLVKVHKKNQPLRPIISSYDAYNYKTAKYIADLLSPAMKEGHSFINDSFNFVNKIHANKDKSGLMFSLDVSSLFTTVPLEKSIDIAIKKVSFNLENK</sequence>
<evidence type="ECO:0008006" key="4">
    <source>
        <dbReference type="Google" id="ProtNLM"/>
    </source>
</evidence>
<reference evidence="1" key="1">
    <citation type="submission" date="2021-02" db="EMBL/GenBank/DDBJ databases">
        <authorList>
            <person name="Nowell W R."/>
        </authorList>
    </citation>
    <scope>NUCLEOTIDE SEQUENCE</scope>
</reference>
<dbReference type="Proteomes" id="UP000681722">
    <property type="component" value="Unassembled WGS sequence"/>
</dbReference>
<feature type="non-terminal residue" evidence="1">
    <location>
        <position position="1"/>
    </location>
</feature>
<dbReference type="EMBL" id="CAJOBC010062129">
    <property type="protein sequence ID" value="CAF4213480.1"/>
    <property type="molecule type" value="Genomic_DNA"/>
</dbReference>
<evidence type="ECO:0000313" key="1">
    <source>
        <dbReference type="EMBL" id="CAF1346857.1"/>
    </source>
</evidence>
<keyword evidence="3" id="KW-1185">Reference proteome</keyword>
<protein>
    <recommendedName>
        <fullName evidence="4">Reverse transcriptase</fullName>
    </recommendedName>
</protein>
<organism evidence="1 3">
    <name type="scientific">Didymodactylos carnosus</name>
    <dbReference type="NCBI Taxonomy" id="1234261"/>
    <lineage>
        <taxon>Eukaryota</taxon>
        <taxon>Metazoa</taxon>
        <taxon>Spiralia</taxon>
        <taxon>Gnathifera</taxon>
        <taxon>Rotifera</taxon>
        <taxon>Eurotatoria</taxon>
        <taxon>Bdelloidea</taxon>
        <taxon>Philodinida</taxon>
        <taxon>Philodinidae</taxon>
        <taxon>Didymodactylos</taxon>
    </lineage>
</organism>
<proteinExistence type="predicted"/>
<dbReference type="PANTHER" id="PTHR21301:SF10">
    <property type="entry name" value="REVERSE TRANSCRIPTASE DOMAIN-CONTAINING PROTEIN"/>
    <property type="match status" value="1"/>
</dbReference>